<dbReference type="PANTHER" id="PTHR10791">
    <property type="entry name" value="RAG1-ACTIVATING PROTEIN 1"/>
    <property type="match status" value="1"/>
</dbReference>
<name>A0AAV8VI03_9CUCU</name>
<evidence type="ECO:0000313" key="14">
    <source>
        <dbReference type="EMBL" id="KAJ8913612.1"/>
    </source>
</evidence>
<evidence type="ECO:0000256" key="1">
    <source>
        <dbReference type="ARBA" id="ARBA00004651"/>
    </source>
</evidence>
<dbReference type="Proteomes" id="UP001159042">
    <property type="component" value="Unassembled WGS sequence"/>
</dbReference>
<evidence type="ECO:0000256" key="5">
    <source>
        <dbReference type="ARBA" id="ARBA00022448"/>
    </source>
</evidence>
<comment type="subcellular location">
    <subcellularLocation>
        <location evidence="1">Cell membrane</location>
        <topology evidence="1">Multi-pass membrane protein</topology>
    </subcellularLocation>
    <subcellularLocation>
        <location evidence="2">Golgi apparatus membrane</location>
        <topology evidence="2">Multi-pass membrane protein</topology>
    </subcellularLocation>
</comment>
<keyword evidence="7" id="KW-0762">Sugar transport</keyword>
<evidence type="ECO:0000256" key="12">
    <source>
        <dbReference type="ARBA" id="ARBA00023136"/>
    </source>
</evidence>
<evidence type="ECO:0000256" key="2">
    <source>
        <dbReference type="ARBA" id="ARBA00004653"/>
    </source>
</evidence>
<sequence length="150" mass="17141">MHEADLKKYSCHYSLSLYNTSIFDWNTTVIRQFLACVSFLVTTLLYIHRLEDAETAKSHLGLVCCMVTILFFAAPLASLLHVIKVKNTDSLPYHLICATFIVSLQWVIYGIILKDKFIQIPNFLGCVLSAFQLSLFIIYPKNTKTYPNVI</sequence>
<evidence type="ECO:0000256" key="10">
    <source>
        <dbReference type="ARBA" id="ARBA00022989"/>
    </source>
</evidence>
<evidence type="ECO:0000256" key="8">
    <source>
        <dbReference type="ARBA" id="ARBA00022692"/>
    </source>
</evidence>
<dbReference type="PANTHER" id="PTHR10791:SF112">
    <property type="entry name" value="SUGAR TRANSPORTER SWEET1"/>
    <property type="match status" value="1"/>
</dbReference>
<comment type="similarity">
    <text evidence="3">Belongs to the SWEET sugar transporter family.</text>
</comment>
<dbReference type="GO" id="GO:0051119">
    <property type="term" value="F:sugar transmembrane transporter activity"/>
    <property type="evidence" value="ECO:0007669"/>
    <property type="project" value="InterPro"/>
</dbReference>
<dbReference type="GO" id="GO:0000139">
    <property type="term" value="C:Golgi membrane"/>
    <property type="evidence" value="ECO:0007669"/>
    <property type="project" value="UniProtKB-SubCell"/>
</dbReference>
<dbReference type="Gene3D" id="1.20.1280.290">
    <property type="match status" value="1"/>
</dbReference>
<evidence type="ECO:0000256" key="11">
    <source>
        <dbReference type="ARBA" id="ARBA00023034"/>
    </source>
</evidence>
<gene>
    <name evidence="14" type="ORF">NQ315_013434</name>
</gene>
<feature type="transmembrane region" description="Helical" evidence="13">
    <location>
        <begin position="29"/>
        <end position="48"/>
    </location>
</feature>
<dbReference type="InterPro" id="IPR004316">
    <property type="entry name" value="SWEET_rpt"/>
</dbReference>
<feature type="transmembrane region" description="Helical" evidence="13">
    <location>
        <begin position="120"/>
        <end position="139"/>
    </location>
</feature>
<dbReference type="InterPro" id="IPR047664">
    <property type="entry name" value="SWEET"/>
</dbReference>
<keyword evidence="5" id="KW-0813">Transport</keyword>
<protein>
    <recommendedName>
        <fullName evidence="4">Sugar transporter SWEET1</fullName>
    </recommendedName>
</protein>
<evidence type="ECO:0000313" key="15">
    <source>
        <dbReference type="Proteomes" id="UP001159042"/>
    </source>
</evidence>
<evidence type="ECO:0000256" key="9">
    <source>
        <dbReference type="ARBA" id="ARBA00022737"/>
    </source>
</evidence>
<proteinExistence type="inferred from homology"/>
<keyword evidence="8 13" id="KW-0812">Transmembrane</keyword>
<evidence type="ECO:0000256" key="3">
    <source>
        <dbReference type="ARBA" id="ARBA00007809"/>
    </source>
</evidence>
<reference evidence="14 15" key="1">
    <citation type="journal article" date="2023" name="Insect Mol. Biol.">
        <title>Genome sequencing provides insights into the evolution of gene families encoding plant cell wall-degrading enzymes in longhorned beetles.</title>
        <authorList>
            <person name="Shin N.R."/>
            <person name="Okamura Y."/>
            <person name="Kirsch R."/>
            <person name="Pauchet Y."/>
        </authorList>
    </citation>
    <scope>NUCLEOTIDE SEQUENCE [LARGE SCALE GENOMIC DNA]</scope>
    <source>
        <strain evidence="14">EAD_L_NR</strain>
    </source>
</reference>
<keyword evidence="9" id="KW-0677">Repeat</keyword>
<evidence type="ECO:0000256" key="7">
    <source>
        <dbReference type="ARBA" id="ARBA00022597"/>
    </source>
</evidence>
<keyword evidence="11" id="KW-0333">Golgi apparatus</keyword>
<evidence type="ECO:0000256" key="13">
    <source>
        <dbReference type="SAM" id="Phobius"/>
    </source>
</evidence>
<evidence type="ECO:0000256" key="4">
    <source>
        <dbReference type="ARBA" id="ARBA00021741"/>
    </source>
</evidence>
<keyword evidence="15" id="KW-1185">Reference proteome</keyword>
<evidence type="ECO:0000256" key="6">
    <source>
        <dbReference type="ARBA" id="ARBA00022475"/>
    </source>
</evidence>
<organism evidence="14 15">
    <name type="scientific">Exocentrus adspersus</name>
    <dbReference type="NCBI Taxonomy" id="1586481"/>
    <lineage>
        <taxon>Eukaryota</taxon>
        <taxon>Metazoa</taxon>
        <taxon>Ecdysozoa</taxon>
        <taxon>Arthropoda</taxon>
        <taxon>Hexapoda</taxon>
        <taxon>Insecta</taxon>
        <taxon>Pterygota</taxon>
        <taxon>Neoptera</taxon>
        <taxon>Endopterygota</taxon>
        <taxon>Coleoptera</taxon>
        <taxon>Polyphaga</taxon>
        <taxon>Cucujiformia</taxon>
        <taxon>Chrysomeloidea</taxon>
        <taxon>Cerambycidae</taxon>
        <taxon>Lamiinae</taxon>
        <taxon>Acanthocinini</taxon>
        <taxon>Exocentrus</taxon>
    </lineage>
</organism>
<dbReference type="Pfam" id="PF03083">
    <property type="entry name" value="MtN3_slv"/>
    <property type="match status" value="1"/>
</dbReference>
<dbReference type="GO" id="GO:0005886">
    <property type="term" value="C:plasma membrane"/>
    <property type="evidence" value="ECO:0007669"/>
    <property type="project" value="UniProtKB-SubCell"/>
</dbReference>
<feature type="transmembrane region" description="Helical" evidence="13">
    <location>
        <begin position="60"/>
        <end position="81"/>
    </location>
</feature>
<comment type="caution">
    <text evidence="14">The sequence shown here is derived from an EMBL/GenBank/DDBJ whole genome shotgun (WGS) entry which is preliminary data.</text>
</comment>
<keyword evidence="10 13" id="KW-1133">Transmembrane helix</keyword>
<dbReference type="AlphaFoldDB" id="A0AAV8VI03"/>
<keyword evidence="6" id="KW-1003">Cell membrane</keyword>
<accession>A0AAV8VI03</accession>
<feature type="transmembrane region" description="Helical" evidence="13">
    <location>
        <begin position="93"/>
        <end position="113"/>
    </location>
</feature>
<dbReference type="EMBL" id="JANEYG010000090">
    <property type="protein sequence ID" value="KAJ8913612.1"/>
    <property type="molecule type" value="Genomic_DNA"/>
</dbReference>
<keyword evidence="12 13" id="KW-0472">Membrane</keyword>
<dbReference type="FunFam" id="1.20.1280.290:FF:000004">
    <property type="entry name" value="Sugar transporter SWEET"/>
    <property type="match status" value="1"/>
</dbReference>